<dbReference type="SUPFAM" id="SSF54928">
    <property type="entry name" value="RNA-binding domain, RBD"/>
    <property type="match status" value="1"/>
</dbReference>
<sequence>MATTLSPSTSPPRDGALEDEDREGGDGKCTSCGRQLKVASWTICNTCVQTRKRKRVTDQRAEVFRGLCSAYSNQVTDEQVKKLLEDPAVDLEKDVRSFAFTQRVEHAIGEGPELRYFAGGDGEGEGEASADRGEGDSRARRRSGDETRLYVGSLPLSMADDDLKALFEEHGTVEEASVVRDLGASGASKGYGFVKMANKDEARLAVERLDNQGSSLVVRPAGKKGGGDTVVVPFPNGCIRLVPERQQIALAIEAMAKKLLDGQPNRSALNGIFNWKLLIALTFICEDLVERSTRNSSV</sequence>
<dbReference type="Proteomes" id="UP000316726">
    <property type="component" value="Chromosome 16"/>
</dbReference>
<evidence type="ECO:0000313" key="6">
    <source>
        <dbReference type="Proteomes" id="UP000316726"/>
    </source>
</evidence>
<evidence type="ECO:0000259" key="4">
    <source>
        <dbReference type="PROSITE" id="PS50102"/>
    </source>
</evidence>
<feature type="domain" description="RRM" evidence="4">
    <location>
        <begin position="147"/>
        <end position="223"/>
    </location>
</feature>
<dbReference type="STRING" id="1764295.A0A5B8N099"/>
<evidence type="ECO:0000256" key="1">
    <source>
        <dbReference type="ARBA" id="ARBA00022884"/>
    </source>
</evidence>
<dbReference type="Gene3D" id="3.30.70.330">
    <property type="match status" value="1"/>
</dbReference>
<dbReference type="EMBL" id="CP031049">
    <property type="protein sequence ID" value="QDZ25164.1"/>
    <property type="molecule type" value="Genomic_DNA"/>
</dbReference>
<dbReference type="InterPro" id="IPR035979">
    <property type="entry name" value="RBD_domain_sf"/>
</dbReference>
<feature type="region of interest" description="Disordered" evidence="3">
    <location>
        <begin position="114"/>
        <end position="144"/>
    </location>
</feature>
<dbReference type="SMART" id="SM00360">
    <property type="entry name" value="RRM"/>
    <property type="match status" value="1"/>
</dbReference>
<proteinExistence type="predicted"/>
<name>A0A5B8N099_9CHLO</name>
<gene>
    <name evidence="5" type="ORF">A3770_16p76820</name>
</gene>
<dbReference type="Pfam" id="PF00076">
    <property type="entry name" value="RRM_1"/>
    <property type="match status" value="1"/>
</dbReference>
<feature type="compositionally biased region" description="Basic and acidic residues" evidence="3">
    <location>
        <begin position="129"/>
        <end position="144"/>
    </location>
</feature>
<evidence type="ECO:0000256" key="3">
    <source>
        <dbReference type="SAM" id="MobiDB-lite"/>
    </source>
</evidence>
<dbReference type="GO" id="GO:0003729">
    <property type="term" value="F:mRNA binding"/>
    <property type="evidence" value="ECO:0007669"/>
    <property type="project" value="TreeGrafter"/>
</dbReference>
<dbReference type="InterPro" id="IPR050502">
    <property type="entry name" value="Euk_RNA-bind_prot"/>
</dbReference>
<organism evidence="5 6">
    <name type="scientific">Chloropicon primus</name>
    <dbReference type="NCBI Taxonomy" id="1764295"/>
    <lineage>
        <taxon>Eukaryota</taxon>
        <taxon>Viridiplantae</taxon>
        <taxon>Chlorophyta</taxon>
        <taxon>Chloropicophyceae</taxon>
        <taxon>Chloropicales</taxon>
        <taxon>Chloropicaceae</taxon>
        <taxon>Chloropicon</taxon>
    </lineage>
</organism>
<dbReference type="AlphaFoldDB" id="A0A5B8N099"/>
<feature type="region of interest" description="Disordered" evidence="3">
    <location>
        <begin position="1"/>
        <end position="29"/>
    </location>
</feature>
<protein>
    <recommendedName>
        <fullName evidence="4">RRM domain-containing protein</fullName>
    </recommendedName>
</protein>
<dbReference type="PANTHER" id="PTHR48025">
    <property type="entry name" value="OS02G0815200 PROTEIN"/>
    <property type="match status" value="1"/>
</dbReference>
<dbReference type="InterPro" id="IPR000504">
    <property type="entry name" value="RRM_dom"/>
</dbReference>
<keyword evidence="1 2" id="KW-0694">RNA-binding</keyword>
<accession>A0A5B8N099</accession>
<evidence type="ECO:0000313" key="5">
    <source>
        <dbReference type="EMBL" id="QDZ25164.1"/>
    </source>
</evidence>
<keyword evidence="6" id="KW-1185">Reference proteome</keyword>
<dbReference type="PROSITE" id="PS50102">
    <property type="entry name" value="RRM"/>
    <property type="match status" value="1"/>
</dbReference>
<dbReference type="InterPro" id="IPR012677">
    <property type="entry name" value="Nucleotide-bd_a/b_plait_sf"/>
</dbReference>
<reference evidence="5 6" key="1">
    <citation type="submission" date="2018-07" db="EMBL/GenBank/DDBJ databases">
        <title>The complete nuclear genome of the prasinophyte Chloropicon primus (CCMP1205).</title>
        <authorList>
            <person name="Pombert J.-F."/>
            <person name="Otis C."/>
            <person name="Turmel M."/>
            <person name="Lemieux C."/>
        </authorList>
    </citation>
    <scope>NUCLEOTIDE SEQUENCE [LARGE SCALE GENOMIC DNA]</scope>
    <source>
        <strain evidence="5 6">CCMP1205</strain>
    </source>
</reference>
<evidence type="ECO:0000256" key="2">
    <source>
        <dbReference type="PROSITE-ProRule" id="PRU00176"/>
    </source>
</evidence>
<dbReference type="OrthoDB" id="439808at2759"/>
<dbReference type="PANTHER" id="PTHR48025:SF1">
    <property type="entry name" value="RRM DOMAIN-CONTAINING PROTEIN"/>
    <property type="match status" value="1"/>
</dbReference>